<feature type="transmembrane region" description="Helical" evidence="1">
    <location>
        <begin position="111"/>
        <end position="129"/>
    </location>
</feature>
<feature type="non-terminal residue" evidence="2">
    <location>
        <position position="208"/>
    </location>
</feature>
<keyword evidence="3" id="KW-1185">Reference proteome</keyword>
<evidence type="ECO:0008006" key="4">
    <source>
        <dbReference type="Google" id="ProtNLM"/>
    </source>
</evidence>
<organism evidence="2 3">
    <name type="scientific">Meganyctiphanes norvegica</name>
    <name type="common">Northern krill</name>
    <name type="synonym">Thysanopoda norvegica</name>
    <dbReference type="NCBI Taxonomy" id="48144"/>
    <lineage>
        <taxon>Eukaryota</taxon>
        <taxon>Metazoa</taxon>
        <taxon>Ecdysozoa</taxon>
        <taxon>Arthropoda</taxon>
        <taxon>Crustacea</taxon>
        <taxon>Multicrustacea</taxon>
        <taxon>Malacostraca</taxon>
        <taxon>Eumalacostraca</taxon>
        <taxon>Eucarida</taxon>
        <taxon>Euphausiacea</taxon>
        <taxon>Euphausiidae</taxon>
        <taxon>Meganyctiphanes</taxon>
    </lineage>
</organism>
<dbReference type="InterPro" id="IPR016817">
    <property type="entry name" value="MannP-dilichol_defect-1"/>
</dbReference>
<evidence type="ECO:0000256" key="1">
    <source>
        <dbReference type="SAM" id="Phobius"/>
    </source>
</evidence>
<dbReference type="PANTHER" id="PTHR12226">
    <property type="entry name" value="MANNOSE-P-DOLICHOL UTILIZATION DEFECT 1 LEC35 -RELATED"/>
    <property type="match status" value="1"/>
</dbReference>
<evidence type="ECO:0000313" key="2">
    <source>
        <dbReference type="EMBL" id="CAL4198912.1"/>
    </source>
</evidence>
<proteinExistence type="predicted"/>
<feature type="transmembrane region" description="Helical" evidence="1">
    <location>
        <begin position="150"/>
        <end position="169"/>
    </location>
</feature>
<keyword evidence="1" id="KW-0812">Transmembrane</keyword>
<gene>
    <name evidence="2" type="ORF">MNOR_LOCUS37399</name>
</gene>
<keyword evidence="1" id="KW-1133">Transmembrane helix</keyword>
<keyword evidence="1" id="KW-0472">Membrane</keyword>
<accession>A0AAV2SLT0</accession>
<feature type="transmembrane region" description="Helical" evidence="1">
    <location>
        <begin position="80"/>
        <end position="99"/>
    </location>
</feature>
<dbReference type="EMBL" id="CAXKWB010074994">
    <property type="protein sequence ID" value="CAL4198912.1"/>
    <property type="molecule type" value="Genomic_DNA"/>
</dbReference>
<dbReference type="AlphaFoldDB" id="A0AAV2SLT0"/>
<feature type="transmembrane region" description="Helical" evidence="1">
    <location>
        <begin position="175"/>
        <end position="197"/>
    </location>
</feature>
<name>A0AAV2SLT0_MEGNR</name>
<dbReference type="Proteomes" id="UP001497623">
    <property type="component" value="Unassembled WGS sequence"/>
</dbReference>
<comment type="caution">
    <text evidence="2">The sequence shown here is derived from an EMBL/GenBank/DDBJ whole genome shotgun (WGS) entry which is preliminary data.</text>
</comment>
<sequence>MNRIGIHLIVSFCSVMTGLAIMRVVLCSFRHTGTIVDRYVAESSTMQRYQVPSVDRLIEWSDAHVHIGYIVVLSSQNISYYIWQMSIVTLMIFLSPPGTIRKNIALPILKIFPHFLVTTYIGLTTPISASSKIMTLLTILRVKDSSALSIGSYSISLYTCLTRLLTIYVESADPVLLMNFGTSTLLNTLIILAAIAYKPKEKSEEKKE</sequence>
<reference evidence="2 3" key="1">
    <citation type="submission" date="2024-05" db="EMBL/GenBank/DDBJ databases">
        <authorList>
            <person name="Wallberg A."/>
        </authorList>
    </citation>
    <scope>NUCLEOTIDE SEQUENCE [LARGE SCALE GENOMIC DNA]</scope>
</reference>
<feature type="transmembrane region" description="Helical" evidence="1">
    <location>
        <begin position="6"/>
        <end position="26"/>
    </location>
</feature>
<dbReference type="PANTHER" id="PTHR12226:SF3">
    <property type="entry name" value="SOLUTE CARRIER FAMILY 66 MEMBER 3"/>
    <property type="match status" value="1"/>
</dbReference>
<evidence type="ECO:0000313" key="3">
    <source>
        <dbReference type="Proteomes" id="UP001497623"/>
    </source>
</evidence>
<protein>
    <recommendedName>
        <fullName evidence="4">PQ-loop repeat-containing protein 3</fullName>
    </recommendedName>
</protein>